<dbReference type="InterPro" id="IPR000073">
    <property type="entry name" value="AB_hydrolase_1"/>
</dbReference>
<dbReference type="RefSeq" id="XP_025428538.1">
    <property type="nucleotide sequence ID" value="XM_025579751.1"/>
</dbReference>
<evidence type="ECO:0000259" key="1">
    <source>
        <dbReference type="Pfam" id="PF12697"/>
    </source>
</evidence>
<dbReference type="Gene3D" id="3.40.50.1820">
    <property type="entry name" value="alpha/beta hydrolase"/>
    <property type="match status" value="1"/>
</dbReference>
<accession>A0A318Z620</accession>
<dbReference type="GO" id="GO:0016787">
    <property type="term" value="F:hydrolase activity"/>
    <property type="evidence" value="ECO:0007669"/>
    <property type="project" value="UniProtKB-KW"/>
</dbReference>
<evidence type="ECO:0000313" key="2">
    <source>
        <dbReference type="EMBL" id="PYH42556.1"/>
    </source>
</evidence>
<proteinExistence type="predicted"/>
<dbReference type="OrthoDB" id="1263307at2759"/>
<dbReference type="SUPFAM" id="SSF53474">
    <property type="entry name" value="alpha/beta-Hydrolases"/>
    <property type="match status" value="1"/>
</dbReference>
<dbReference type="InterPro" id="IPR029058">
    <property type="entry name" value="AB_hydrolase_fold"/>
</dbReference>
<dbReference type="AlphaFoldDB" id="A0A318Z620"/>
<reference evidence="2 3" key="1">
    <citation type="submission" date="2016-12" db="EMBL/GenBank/DDBJ databases">
        <title>The genomes of Aspergillus section Nigri reveals drivers in fungal speciation.</title>
        <authorList>
            <consortium name="DOE Joint Genome Institute"/>
            <person name="Vesth T.C."/>
            <person name="Nybo J."/>
            <person name="Theobald S."/>
            <person name="Brandl J."/>
            <person name="Frisvad J.C."/>
            <person name="Nielsen K.F."/>
            <person name="Lyhne E.K."/>
            <person name="Kogle M.E."/>
            <person name="Kuo A."/>
            <person name="Riley R."/>
            <person name="Clum A."/>
            <person name="Nolan M."/>
            <person name="Lipzen A."/>
            <person name="Salamov A."/>
            <person name="Henrissat B."/>
            <person name="Wiebenga A."/>
            <person name="De Vries R.P."/>
            <person name="Grigoriev I.V."/>
            <person name="Mortensen U.H."/>
            <person name="Andersen M.R."/>
            <person name="Baker S.E."/>
        </authorList>
    </citation>
    <scope>NUCLEOTIDE SEQUENCE [LARGE SCALE GENOMIC DNA]</scope>
    <source>
        <strain evidence="2 3">JOP 1030-1</strain>
    </source>
</reference>
<dbReference type="PANTHER" id="PTHR37017:SF13">
    <property type="entry name" value="AB HYDROLASE-1 DOMAIN-CONTAINING PROTEIN"/>
    <property type="match status" value="1"/>
</dbReference>
<dbReference type="InterPro" id="IPR052897">
    <property type="entry name" value="Sec-Metab_Biosynth_Hydrolase"/>
</dbReference>
<evidence type="ECO:0000313" key="3">
    <source>
        <dbReference type="Proteomes" id="UP000248349"/>
    </source>
</evidence>
<protein>
    <submittedName>
        <fullName evidence="2">Alpha/beta-hydrolase</fullName>
    </submittedName>
</protein>
<dbReference type="EMBL" id="KZ821251">
    <property type="protein sequence ID" value="PYH42556.1"/>
    <property type="molecule type" value="Genomic_DNA"/>
</dbReference>
<dbReference type="STRING" id="1450539.A0A318Z620"/>
<dbReference type="GeneID" id="37080980"/>
<dbReference type="Proteomes" id="UP000248349">
    <property type="component" value="Unassembled WGS sequence"/>
</dbReference>
<sequence>MSANENARLAVVICTGSYHTPAPYEALMQALQSSGFEAYCPLRPTCDLSKLHVGDVTHPDFDLGPPPEGYPTDLDDVQVVDEVLTKLIEQEGKEVLLLAHSSGGTIASQAAVPRLQSKARQANDQPGGVIGIFYVGAFVVPVGESVHTFFQPKEGPVVTPPFMQFHKHGVRGLGTIVEAHKYLFHDLPADEAAKWTATLTASPVNTGVLTNDAYSALPCAYLVLDNDQTLPPAYQEMMIALQAEKGNTFTVYHAPSGHSPHLSWTGPLVSQVRAFINQCRRD</sequence>
<gene>
    <name evidence="2" type="ORF">BP01DRAFT_425574</name>
</gene>
<dbReference type="PANTHER" id="PTHR37017">
    <property type="entry name" value="AB HYDROLASE-1 DOMAIN-CONTAINING PROTEIN-RELATED"/>
    <property type="match status" value="1"/>
</dbReference>
<feature type="domain" description="AB hydrolase-1" evidence="1">
    <location>
        <begin position="11"/>
        <end position="263"/>
    </location>
</feature>
<dbReference type="Pfam" id="PF12697">
    <property type="entry name" value="Abhydrolase_6"/>
    <property type="match status" value="1"/>
</dbReference>
<keyword evidence="3" id="KW-1185">Reference proteome</keyword>
<keyword evidence="2" id="KW-0378">Hydrolase</keyword>
<name>A0A318Z620_9EURO</name>
<organism evidence="2 3">
    <name type="scientific">Aspergillus saccharolyticus JOP 1030-1</name>
    <dbReference type="NCBI Taxonomy" id="1450539"/>
    <lineage>
        <taxon>Eukaryota</taxon>
        <taxon>Fungi</taxon>
        <taxon>Dikarya</taxon>
        <taxon>Ascomycota</taxon>
        <taxon>Pezizomycotina</taxon>
        <taxon>Eurotiomycetes</taxon>
        <taxon>Eurotiomycetidae</taxon>
        <taxon>Eurotiales</taxon>
        <taxon>Aspergillaceae</taxon>
        <taxon>Aspergillus</taxon>
        <taxon>Aspergillus subgen. Circumdati</taxon>
    </lineage>
</organism>